<evidence type="ECO:0000256" key="6">
    <source>
        <dbReference type="ARBA" id="ARBA00022989"/>
    </source>
</evidence>
<keyword evidence="4 10" id="KW-0812">Transmembrane</keyword>
<feature type="region of interest" description="Disordered" evidence="9">
    <location>
        <begin position="77"/>
        <end position="128"/>
    </location>
</feature>
<name>A0A1J5SJ76_9ZZZZ</name>
<dbReference type="GO" id="GO:0043953">
    <property type="term" value="P:protein transport by the Tat complex"/>
    <property type="evidence" value="ECO:0007669"/>
    <property type="project" value="InterPro"/>
</dbReference>
<evidence type="ECO:0000256" key="3">
    <source>
        <dbReference type="ARBA" id="ARBA00022475"/>
    </source>
</evidence>
<dbReference type="GO" id="GO:0008320">
    <property type="term" value="F:protein transmembrane transporter activity"/>
    <property type="evidence" value="ECO:0007669"/>
    <property type="project" value="InterPro"/>
</dbReference>
<keyword evidence="5" id="KW-0653">Protein transport</keyword>
<evidence type="ECO:0000256" key="5">
    <source>
        <dbReference type="ARBA" id="ARBA00022927"/>
    </source>
</evidence>
<dbReference type="PANTHER" id="PTHR33162">
    <property type="entry name" value="SEC-INDEPENDENT PROTEIN TRANSLOCASE PROTEIN TATA, CHLOROPLASTIC"/>
    <property type="match status" value="1"/>
</dbReference>
<dbReference type="Gene3D" id="1.20.5.3310">
    <property type="match status" value="1"/>
</dbReference>
<dbReference type="InterPro" id="IPR018448">
    <property type="entry name" value="TatB"/>
</dbReference>
<dbReference type="EMBL" id="MLJW01000031">
    <property type="protein sequence ID" value="OIR08482.1"/>
    <property type="molecule type" value="Genomic_DNA"/>
</dbReference>
<dbReference type="AlphaFoldDB" id="A0A1J5SJ76"/>
<keyword evidence="7" id="KW-0811">Translocation</keyword>
<evidence type="ECO:0000256" key="8">
    <source>
        <dbReference type="ARBA" id="ARBA00023136"/>
    </source>
</evidence>
<reference evidence="11" key="1">
    <citation type="submission" date="2016-10" db="EMBL/GenBank/DDBJ databases">
        <title>Sequence of Gallionella enrichment culture.</title>
        <authorList>
            <person name="Poehlein A."/>
            <person name="Muehling M."/>
            <person name="Daniel R."/>
        </authorList>
    </citation>
    <scope>NUCLEOTIDE SEQUENCE</scope>
</reference>
<protein>
    <submittedName>
        <fullName evidence="11">Sec-independent protein translocase protein TatB</fullName>
    </submittedName>
</protein>
<evidence type="ECO:0000256" key="10">
    <source>
        <dbReference type="SAM" id="Phobius"/>
    </source>
</evidence>
<keyword evidence="2" id="KW-0813">Transport</keyword>
<evidence type="ECO:0000256" key="2">
    <source>
        <dbReference type="ARBA" id="ARBA00022448"/>
    </source>
</evidence>
<proteinExistence type="inferred from homology"/>
<comment type="caution">
    <text evidence="11">The sequence shown here is derived from an EMBL/GenBank/DDBJ whole genome shotgun (WGS) entry which is preliminary data.</text>
</comment>
<dbReference type="PANTHER" id="PTHR33162:SF1">
    <property type="entry name" value="SEC-INDEPENDENT PROTEIN TRANSLOCASE PROTEIN TATA, CHLOROPLASTIC"/>
    <property type="match status" value="1"/>
</dbReference>
<dbReference type="Pfam" id="PF02416">
    <property type="entry name" value="TatA_B_E"/>
    <property type="match status" value="1"/>
</dbReference>
<evidence type="ECO:0000313" key="11">
    <source>
        <dbReference type="EMBL" id="OIR08482.1"/>
    </source>
</evidence>
<accession>A0A1J5SJ76</accession>
<feature type="transmembrane region" description="Helical" evidence="10">
    <location>
        <begin position="6"/>
        <end position="22"/>
    </location>
</feature>
<evidence type="ECO:0000256" key="1">
    <source>
        <dbReference type="ARBA" id="ARBA00004167"/>
    </source>
</evidence>
<keyword evidence="8 10" id="KW-0472">Membrane</keyword>
<evidence type="ECO:0000256" key="4">
    <source>
        <dbReference type="ARBA" id="ARBA00022692"/>
    </source>
</evidence>
<sequence>MFDIGFSELVVIMVVALIVIGPERLPKVARTMGLLWGRAQRYINGVRADIERDMQMDELKQLKQKVEQEAAAAMQAASQAGQAVDDHLKSLQQEAASVEQPGQRSIPATVSNTPKEPPAPEQRQFPID</sequence>
<feature type="compositionally biased region" description="Polar residues" evidence="9">
    <location>
        <begin position="90"/>
        <end position="114"/>
    </location>
</feature>
<dbReference type="NCBIfam" id="TIGR01410">
    <property type="entry name" value="tatB"/>
    <property type="match status" value="1"/>
</dbReference>
<comment type="subcellular location">
    <subcellularLocation>
        <location evidence="1">Membrane</location>
        <topology evidence="1">Single-pass membrane protein</topology>
    </subcellularLocation>
</comment>
<dbReference type="PRINTS" id="PR01506">
    <property type="entry name" value="TATBPROTEIN"/>
</dbReference>
<keyword evidence="6 10" id="KW-1133">Transmembrane helix</keyword>
<organism evidence="11">
    <name type="scientific">mine drainage metagenome</name>
    <dbReference type="NCBI Taxonomy" id="410659"/>
    <lineage>
        <taxon>unclassified sequences</taxon>
        <taxon>metagenomes</taxon>
        <taxon>ecological metagenomes</taxon>
    </lineage>
</organism>
<dbReference type="HAMAP" id="MF_00237">
    <property type="entry name" value="TatB"/>
    <property type="match status" value="1"/>
</dbReference>
<dbReference type="GO" id="GO:0016020">
    <property type="term" value="C:membrane"/>
    <property type="evidence" value="ECO:0007669"/>
    <property type="project" value="UniProtKB-SubCell"/>
</dbReference>
<evidence type="ECO:0000256" key="9">
    <source>
        <dbReference type="SAM" id="MobiDB-lite"/>
    </source>
</evidence>
<keyword evidence="3" id="KW-1003">Cell membrane</keyword>
<gene>
    <name evidence="11" type="primary">tatB_3</name>
    <name evidence="11" type="ORF">GALL_92760</name>
</gene>
<dbReference type="InterPro" id="IPR003369">
    <property type="entry name" value="TatA/B/E"/>
</dbReference>
<evidence type="ECO:0000256" key="7">
    <source>
        <dbReference type="ARBA" id="ARBA00023010"/>
    </source>
</evidence>